<evidence type="ECO:0000256" key="1">
    <source>
        <dbReference type="ARBA" id="ARBA00023015"/>
    </source>
</evidence>
<dbReference type="Proteomes" id="UP001230156">
    <property type="component" value="Unassembled WGS sequence"/>
</dbReference>
<dbReference type="PROSITE" id="PS50949">
    <property type="entry name" value="HTH_GNTR"/>
    <property type="match status" value="1"/>
</dbReference>
<dbReference type="CDD" id="cd07377">
    <property type="entry name" value="WHTH_GntR"/>
    <property type="match status" value="1"/>
</dbReference>
<keyword evidence="1" id="KW-0805">Transcription regulation</keyword>
<evidence type="ECO:0000256" key="3">
    <source>
        <dbReference type="ARBA" id="ARBA00023163"/>
    </source>
</evidence>
<dbReference type="InterPro" id="IPR011663">
    <property type="entry name" value="UTRA"/>
</dbReference>
<keyword evidence="2" id="KW-0238">DNA-binding</keyword>
<dbReference type="PRINTS" id="PR00035">
    <property type="entry name" value="HTHGNTR"/>
</dbReference>
<dbReference type="PANTHER" id="PTHR44846">
    <property type="entry name" value="MANNOSYL-D-GLYCERATE TRANSPORT/METABOLISM SYSTEM REPRESSOR MNGR-RELATED"/>
    <property type="match status" value="1"/>
</dbReference>
<dbReference type="SMART" id="SM00345">
    <property type="entry name" value="HTH_GNTR"/>
    <property type="match status" value="1"/>
</dbReference>
<dbReference type="Pfam" id="PF00392">
    <property type="entry name" value="GntR"/>
    <property type="match status" value="1"/>
</dbReference>
<dbReference type="Gene3D" id="1.10.10.10">
    <property type="entry name" value="Winged helix-like DNA-binding domain superfamily/Winged helix DNA-binding domain"/>
    <property type="match status" value="1"/>
</dbReference>
<evidence type="ECO:0000313" key="6">
    <source>
        <dbReference type="EMBL" id="MDQ7247932.1"/>
    </source>
</evidence>
<accession>A0ABU0YL54</accession>
<evidence type="ECO:0000256" key="4">
    <source>
        <dbReference type="NCBIfam" id="TIGR02018"/>
    </source>
</evidence>
<evidence type="ECO:0000256" key="2">
    <source>
        <dbReference type="ARBA" id="ARBA00023125"/>
    </source>
</evidence>
<dbReference type="SUPFAM" id="SSF64288">
    <property type="entry name" value="Chorismate lyase-like"/>
    <property type="match status" value="1"/>
</dbReference>
<organism evidence="6 7">
    <name type="scientific">Dongia sedimenti</name>
    <dbReference type="NCBI Taxonomy" id="3064282"/>
    <lineage>
        <taxon>Bacteria</taxon>
        <taxon>Pseudomonadati</taxon>
        <taxon>Pseudomonadota</taxon>
        <taxon>Alphaproteobacteria</taxon>
        <taxon>Rhodospirillales</taxon>
        <taxon>Dongiaceae</taxon>
        <taxon>Dongia</taxon>
    </lineage>
</organism>
<dbReference type="EMBL" id="JAUYVI010000003">
    <property type="protein sequence ID" value="MDQ7247932.1"/>
    <property type="molecule type" value="Genomic_DNA"/>
</dbReference>
<dbReference type="SMART" id="SM00866">
    <property type="entry name" value="UTRA"/>
    <property type="match status" value="1"/>
</dbReference>
<gene>
    <name evidence="6" type="primary">hutC</name>
    <name evidence="6" type="ORF">Q8A70_09655</name>
</gene>
<keyword evidence="3" id="KW-0804">Transcription</keyword>
<evidence type="ECO:0000313" key="7">
    <source>
        <dbReference type="Proteomes" id="UP001230156"/>
    </source>
</evidence>
<dbReference type="InterPro" id="IPR036388">
    <property type="entry name" value="WH-like_DNA-bd_sf"/>
</dbReference>
<dbReference type="InterPro" id="IPR000524">
    <property type="entry name" value="Tscrpt_reg_HTH_GntR"/>
</dbReference>
<comment type="caution">
    <text evidence="6">The sequence shown here is derived from an EMBL/GenBank/DDBJ whole genome shotgun (WGS) entry which is preliminary data.</text>
</comment>
<dbReference type="RefSeq" id="WP_379955376.1">
    <property type="nucleotide sequence ID" value="NZ_JAUYVI010000003.1"/>
</dbReference>
<dbReference type="SUPFAM" id="SSF46785">
    <property type="entry name" value="Winged helix' DNA-binding domain"/>
    <property type="match status" value="1"/>
</dbReference>
<dbReference type="NCBIfam" id="TIGR02018">
    <property type="entry name" value="his_ut_repres"/>
    <property type="match status" value="1"/>
</dbReference>
<dbReference type="PANTHER" id="PTHR44846:SF16">
    <property type="entry name" value="TRANSCRIPTIONAL REGULATOR PHNF-RELATED"/>
    <property type="match status" value="1"/>
</dbReference>
<dbReference type="InterPro" id="IPR010248">
    <property type="entry name" value="His_ut_repres"/>
</dbReference>
<dbReference type="Pfam" id="PF07702">
    <property type="entry name" value="UTRA"/>
    <property type="match status" value="1"/>
</dbReference>
<proteinExistence type="predicted"/>
<reference evidence="7" key="1">
    <citation type="submission" date="2023-08" db="EMBL/GenBank/DDBJ databases">
        <title>Rhodospirillaceae gen. nov., a novel taxon isolated from the Yangtze River Yuezi River estuary sludge.</title>
        <authorList>
            <person name="Ruan L."/>
        </authorList>
    </citation>
    <scope>NUCLEOTIDE SEQUENCE [LARGE SCALE GENOMIC DNA]</scope>
    <source>
        <strain evidence="7">R-7</strain>
    </source>
</reference>
<name>A0ABU0YL54_9PROT</name>
<dbReference type="Gene3D" id="3.40.1410.10">
    <property type="entry name" value="Chorismate lyase-like"/>
    <property type="match status" value="1"/>
</dbReference>
<keyword evidence="7" id="KW-1185">Reference proteome</keyword>
<dbReference type="InterPro" id="IPR028978">
    <property type="entry name" value="Chorismate_lyase_/UTRA_dom_sf"/>
</dbReference>
<sequence>MNTDPQSPIPRYSQIKRMISARIQSGDWRPGDRIASEAELVRDIGVSRMTINRALRELTLEGQLIRVQGVGTFVAENKAQSALFEVKNIADEIRARGGRHQAKVILLRREAAGDPTARLLEINSGDEVYHSLLLHLENDIPVQIEDRLVVPRMAKDYLQQDFTRITPFVYLTEVAPISEAEHVIEAVLPQAEDRRLLKIAAKEPCIRLHRRTWSDGKLVSCVDLTYPGSRYRLSGRFRA</sequence>
<protein>
    <recommendedName>
        <fullName evidence="4">Histidine utilization repressor</fullName>
    </recommendedName>
</protein>
<dbReference type="InterPro" id="IPR050679">
    <property type="entry name" value="Bact_HTH_transcr_reg"/>
</dbReference>
<evidence type="ECO:0000259" key="5">
    <source>
        <dbReference type="PROSITE" id="PS50949"/>
    </source>
</evidence>
<feature type="domain" description="HTH gntR-type" evidence="5">
    <location>
        <begin position="9"/>
        <end position="77"/>
    </location>
</feature>
<dbReference type="InterPro" id="IPR036390">
    <property type="entry name" value="WH_DNA-bd_sf"/>
</dbReference>